<reference evidence="1 2" key="1">
    <citation type="submission" date="2013-11" db="EMBL/GenBank/DDBJ databases">
        <title>Genome sequencing of Stegodyphus mimosarum.</title>
        <authorList>
            <person name="Bechsgaard J."/>
        </authorList>
    </citation>
    <scope>NUCLEOTIDE SEQUENCE [LARGE SCALE GENOMIC DNA]</scope>
</reference>
<evidence type="ECO:0000313" key="2">
    <source>
        <dbReference type="Proteomes" id="UP000054359"/>
    </source>
</evidence>
<dbReference type="EMBL" id="KK119456">
    <property type="protein sequence ID" value="KFM75746.1"/>
    <property type="molecule type" value="Genomic_DNA"/>
</dbReference>
<sequence length="37" mass="4542">MMGIIPFYSIIDTNSHFTFLKTYVTRELRKSYNIYFM</sequence>
<keyword evidence="2" id="KW-1185">Reference proteome</keyword>
<feature type="non-terminal residue" evidence="1">
    <location>
        <position position="37"/>
    </location>
</feature>
<accession>A0A087UEF7</accession>
<organism evidence="1 2">
    <name type="scientific">Stegodyphus mimosarum</name>
    <name type="common">African social velvet spider</name>
    <dbReference type="NCBI Taxonomy" id="407821"/>
    <lineage>
        <taxon>Eukaryota</taxon>
        <taxon>Metazoa</taxon>
        <taxon>Ecdysozoa</taxon>
        <taxon>Arthropoda</taxon>
        <taxon>Chelicerata</taxon>
        <taxon>Arachnida</taxon>
        <taxon>Araneae</taxon>
        <taxon>Araneomorphae</taxon>
        <taxon>Entelegynae</taxon>
        <taxon>Eresoidea</taxon>
        <taxon>Eresidae</taxon>
        <taxon>Stegodyphus</taxon>
    </lineage>
</organism>
<evidence type="ECO:0000313" key="1">
    <source>
        <dbReference type="EMBL" id="KFM75746.1"/>
    </source>
</evidence>
<dbReference type="Proteomes" id="UP000054359">
    <property type="component" value="Unassembled WGS sequence"/>
</dbReference>
<gene>
    <name evidence="1" type="ORF">X975_23320</name>
</gene>
<dbReference type="AlphaFoldDB" id="A0A087UEF7"/>
<protein>
    <submittedName>
        <fullName evidence="1">Uncharacterized protein</fullName>
    </submittedName>
</protein>
<proteinExistence type="predicted"/>
<name>A0A087UEF7_STEMI</name>